<evidence type="ECO:0000313" key="2">
    <source>
        <dbReference type="Proteomes" id="UP001055072"/>
    </source>
</evidence>
<gene>
    <name evidence="1" type="ORF">BDY19DRAFT_481</name>
</gene>
<sequence length="182" mass="21530">MSTTPTWKWANRACRTTISKLRTWRCNTRALQRSRTRTWTLMWRTRVTRTSGRKRRELEGPNAVARPYATYTAFFLFTIHATRRFSFVRWPGRSFPISYRFCDCKTIFYTHGTSHLITSHEWNTLSLLPSYTTPSSPLIPLLDALVHFITLHTTSYRHRHLFVPLFVPDLHAEPTTLPPYRL</sequence>
<name>A0ACB8UII3_9APHY</name>
<comment type="caution">
    <text evidence="1">The sequence shown here is derived from an EMBL/GenBank/DDBJ whole genome shotgun (WGS) entry which is preliminary data.</text>
</comment>
<reference evidence="1" key="1">
    <citation type="journal article" date="2021" name="Environ. Microbiol.">
        <title>Gene family expansions and transcriptome signatures uncover fungal adaptations to wood decay.</title>
        <authorList>
            <person name="Hage H."/>
            <person name="Miyauchi S."/>
            <person name="Viragh M."/>
            <person name="Drula E."/>
            <person name="Min B."/>
            <person name="Chaduli D."/>
            <person name="Navarro D."/>
            <person name="Favel A."/>
            <person name="Norest M."/>
            <person name="Lesage-Meessen L."/>
            <person name="Balint B."/>
            <person name="Merenyi Z."/>
            <person name="de Eugenio L."/>
            <person name="Morin E."/>
            <person name="Martinez A.T."/>
            <person name="Baldrian P."/>
            <person name="Stursova M."/>
            <person name="Martinez M.J."/>
            <person name="Novotny C."/>
            <person name="Magnuson J.K."/>
            <person name="Spatafora J.W."/>
            <person name="Maurice S."/>
            <person name="Pangilinan J."/>
            <person name="Andreopoulos W."/>
            <person name="LaButti K."/>
            <person name="Hundley H."/>
            <person name="Na H."/>
            <person name="Kuo A."/>
            <person name="Barry K."/>
            <person name="Lipzen A."/>
            <person name="Henrissat B."/>
            <person name="Riley R."/>
            <person name="Ahrendt S."/>
            <person name="Nagy L.G."/>
            <person name="Grigoriev I.V."/>
            <person name="Martin F."/>
            <person name="Rosso M.N."/>
        </authorList>
    </citation>
    <scope>NUCLEOTIDE SEQUENCE</scope>
    <source>
        <strain evidence="1">CBS 384.51</strain>
    </source>
</reference>
<evidence type="ECO:0000313" key="1">
    <source>
        <dbReference type="EMBL" id="KAI0094115.1"/>
    </source>
</evidence>
<protein>
    <submittedName>
        <fullName evidence="1">Uncharacterized protein</fullName>
    </submittedName>
</protein>
<dbReference type="EMBL" id="MU274900">
    <property type="protein sequence ID" value="KAI0094115.1"/>
    <property type="molecule type" value="Genomic_DNA"/>
</dbReference>
<accession>A0ACB8UII3</accession>
<proteinExistence type="predicted"/>
<organism evidence="1 2">
    <name type="scientific">Irpex rosettiformis</name>
    <dbReference type="NCBI Taxonomy" id="378272"/>
    <lineage>
        <taxon>Eukaryota</taxon>
        <taxon>Fungi</taxon>
        <taxon>Dikarya</taxon>
        <taxon>Basidiomycota</taxon>
        <taxon>Agaricomycotina</taxon>
        <taxon>Agaricomycetes</taxon>
        <taxon>Polyporales</taxon>
        <taxon>Irpicaceae</taxon>
        <taxon>Irpex</taxon>
    </lineage>
</organism>
<keyword evidence="2" id="KW-1185">Reference proteome</keyword>
<dbReference type="Proteomes" id="UP001055072">
    <property type="component" value="Unassembled WGS sequence"/>
</dbReference>